<accession>A0A0A9CFG9</accession>
<sequence>MLTSGSCGSAPALRAHKYVPPLWSIFIV</sequence>
<reference evidence="1" key="1">
    <citation type="submission" date="2014-09" db="EMBL/GenBank/DDBJ databases">
        <authorList>
            <person name="Magalhaes I.L.F."/>
            <person name="Oliveira U."/>
            <person name="Santos F.R."/>
            <person name="Vidigal T.H.D.A."/>
            <person name="Brescovit A.D."/>
            <person name="Santos A.J."/>
        </authorList>
    </citation>
    <scope>NUCLEOTIDE SEQUENCE</scope>
    <source>
        <tissue evidence="1">Shoot tissue taken approximately 20 cm above the soil surface</tissue>
    </source>
</reference>
<name>A0A0A9CFG9_ARUDO</name>
<dbReference type="AlphaFoldDB" id="A0A0A9CFG9"/>
<evidence type="ECO:0000313" key="1">
    <source>
        <dbReference type="EMBL" id="JAD73198.1"/>
    </source>
</evidence>
<organism evidence="1">
    <name type="scientific">Arundo donax</name>
    <name type="common">Giant reed</name>
    <name type="synonym">Donax arundinaceus</name>
    <dbReference type="NCBI Taxonomy" id="35708"/>
    <lineage>
        <taxon>Eukaryota</taxon>
        <taxon>Viridiplantae</taxon>
        <taxon>Streptophyta</taxon>
        <taxon>Embryophyta</taxon>
        <taxon>Tracheophyta</taxon>
        <taxon>Spermatophyta</taxon>
        <taxon>Magnoliopsida</taxon>
        <taxon>Liliopsida</taxon>
        <taxon>Poales</taxon>
        <taxon>Poaceae</taxon>
        <taxon>PACMAD clade</taxon>
        <taxon>Arundinoideae</taxon>
        <taxon>Arundineae</taxon>
        <taxon>Arundo</taxon>
    </lineage>
</organism>
<protein>
    <submittedName>
        <fullName evidence="1">Uncharacterized protein</fullName>
    </submittedName>
</protein>
<proteinExistence type="predicted"/>
<reference evidence="1" key="2">
    <citation type="journal article" date="2015" name="Data Brief">
        <title>Shoot transcriptome of the giant reed, Arundo donax.</title>
        <authorList>
            <person name="Barrero R.A."/>
            <person name="Guerrero F.D."/>
            <person name="Moolhuijzen P."/>
            <person name="Goolsby J.A."/>
            <person name="Tidwell J."/>
            <person name="Bellgard S.E."/>
            <person name="Bellgard M.I."/>
        </authorList>
    </citation>
    <scope>NUCLEOTIDE SEQUENCE</scope>
    <source>
        <tissue evidence="1">Shoot tissue taken approximately 20 cm above the soil surface</tissue>
    </source>
</reference>
<dbReference type="EMBL" id="GBRH01224697">
    <property type="protein sequence ID" value="JAD73198.1"/>
    <property type="molecule type" value="Transcribed_RNA"/>
</dbReference>